<evidence type="ECO:0000313" key="2">
    <source>
        <dbReference type="WBParaSite" id="ALUE_0000283601-mRNA-1"/>
    </source>
</evidence>
<dbReference type="Proteomes" id="UP000036681">
    <property type="component" value="Unplaced"/>
</dbReference>
<sequence length="112" mass="13027">MTTFNNMRPPWERLSTVFSKWDLAGFGEMDFEQLQTALLDSSFRDAVERAVDLTALQRLEYRATVDQSPLTYHEFTDIMTGLRRLMRKTARIRVNKALRYSSRLPGVTNGLH</sequence>
<keyword evidence="1" id="KW-1185">Reference proteome</keyword>
<accession>A0A0M3HMQ5</accession>
<dbReference type="WBParaSite" id="ALUE_0000283601-mRNA-1">
    <property type="protein sequence ID" value="ALUE_0000283601-mRNA-1"/>
    <property type="gene ID" value="ALUE_0000283601"/>
</dbReference>
<protein>
    <submittedName>
        <fullName evidence="2">EF-hand domain-containing protein</fullName>
    </submittedName>
</protein>
<name>A0A0M3HMQ5_ASCLU</name>
<evidence type="ECO:0000313" key="1">
    <source>
        <dbReference type="Proteomes" id="UP000036681"/>
    </source>
</evidence>
<dbReference type="AlphaFoldDB" id="A0A0M3HMQ5"/>
<proteinExistence type="predicted"/>
<reference evidence="2" key="1">
    <citation type="submission" date="2017-02" db="UniProtKB">
        <authorList>
            <consortium name="WormBaseParasite"/>
        </authorList>
    </citation>
    <scope>IDENTIFICATION</scope>
</reference>
<organism evidence="1 2">
    <name type="scientific">Ascaris lumbricoides</name>
    <name type="common">Giant roundworm</name>
    <dbReference type="NCBI Taxonomy" id="6252"/>
    <lineage>
        <taxon>Eukaryota</taxon>
        <taxon>Metazoa</taxon>
        <taxon>Ecdysozoa</taxon>
        <taxon>Nematoda</taxon>
        <taxon>Chromadorea</taxon>
        <taxon>Rhabditida</taxon>
        <taxon>Spirurina</taxon>
        <taxon>Ascaridomorpha</taxon>
        <taxon>Ascaridoidea</taxon>
        <taxon>Ascarididae</taxon>
        <taxon>Ascaris</taxon>
    </lineage>
</organism>